<accession>A0A6C0CSE9</accession>
<reference evidence="1" key="1">
    <citation type="journal article" date="2020" name="Nature">
        <title>Giant virus diversity and host interactions through global metagenomics.</title>
        <authorList>
            <person name="Schulz F."/>
            <person name="Roux S."/>
            <person name="Paez-Espino D."/>
            <person name="Jungbluth S."/>
            <person name="Walsh D.A."/>
            <person name="Denef V.J."/>
            <person name="McMahon K.D."/>
            <person name="Konstantinidis K.T."/>
            <person name="Eloe-Fadrosh E.A."/>
            <person name="Kyrpides N.C."/>
            <person name="Woyke T."/>
        </authorList>
    </citation>
    <scope>NUCLEOTIDE SEQUENCE</scope>
    <source>
        <strain evidence="1">GVMAG-M-3300021962-46</strain>
    </source>
</reference>
<dbReference type="AlphaFoldDB" id="A0A6C0CSE9"/>
<dbReference type="EMBL" id="MN739480">
    <property type="protein sequence ID" value="QHT07203.1"/>
    <property type="molecule type" value="Genomic_DNA"/>
</dbReference>
<evidence type="ECO:0000313" key="1">
    <source>
        <dbReference type="EMBL" id="QHT07203.1"/>
    </source>
</evidence>
<sequence>MLEYRDYLILQTDDIETALYYIFKSKETLDQIHGVGNYSTPEWEGNQRKIKYTLPLDYVPEIFQFLIGGEQIKAKAKFAIEYTENGAIVPIKIIPKIIGSSLIKIKPIYIFTKQSNKTIKMELYFKIKIYLPDDLQQKTESFILLRMKEHIQNLKKSLEKQKILIF</sequence>
<organism evidence="1">
    <name type="scientific">viral metagenome</name>
    <dbReference type="NCBI Taxonomy" id="1070528"/>
    <lineage>
        <taxon>unclassified sequences</taxon>
        <taxon>metagenomes</taxon>
        <taxon>organismal metagenomes</taxon>
    </lineage>
</organism>
<proteinExistence type="predicted"/>
<protein>
    <submittedName>
        <fullName evidence="1">Uncharacterized protein</fullName>
    </submittedName>
</protein>
<name>A0A6C0CSE9_9ZZZZ</name>